<reference evidence="4 5" key="1">
    <citation type="submission" date="2020-07" db="EMBL/GenBank/DDBJ databases">
        <authorList>
            <person name="Zhuang K."/>
            <person name="Ran Y."/>
        </authorList>
    </citation>
    <scope>NUCLEOTIDE SEQUENCE [LARGE SCALE GENOMIC DNA]</scope>
    <source>
        <strain evidence="4 5">WCH-YHL-001</strain>
    </source>
</reference>
<dbReference type="PANTHER" id="PTHR40459">
    <property type="entry name" value="CONSERVED HYPOTHETICAL ALANINE AND LEUCINE RICH PROTEIN"/>
    <property type="match status" value="1"/>
</dbReference>
<dbReference type="InterPro" id="IPR036291">
    <property type="entry name" value="NAD(P)-bd_dom_sf"/>
</dbReference>
<sequence>MAASYRDGYSRAVTSGTRHAGLERNFERTRVTPDIDVRGTDPAPARLTVGIVSAGRVGSAVGVALERAGHVVFGVSAISDASVRRAETRLPDSRILPAEEVAARSELLILAVPDSELAGLISGLAASGAVRPGTIVAHTSGANGVGILAPLTALGALPLAIHPAMTFTGHDEDVARLANACFGITAADEIGYAIAQSLVIEMGGEPVKVAEENRTLYHAALAHGSNHLVTLIVDAVEALRAALAGPGLMGQQVVDDQPNGLAERMLAPLASAALDNALRRGPAALTGPVARGDVEAVAAHLNALEALDPKLAAGYRAQSLRSAERARTNPDLLDLLEGPRPSGQAWRRQRSVTTEGPDRPEKGH</sequence>
<dbReference type="Pfam" id="PF10727">
    <property type="entry name" value="Rossmann-like"/>
    <property type="match status" value="1"/>
</dbReference>
<dbReference type="Gene3D" id="1.10.1040.20">
    <property type="entry name" value="ProC-like, C-terminal domain"/>
    <property type="match status" value="1"/>
</dbReference>
<evidence type="ECO:0000256" key="1">
    <source>
        <dbReference type="SAM" id="MobiDB-lite"/>
    </source>
</evidence>
<dbReference type="SUPFAM" id="SSF51735">
    <property type="entry name" value="NAD(P)-binding Rossmann-fold domains"/>
    <property type="match status" value="1"/>
</dbReference>
<gene>
    <name evidence="4" type="ORF">H0264_03435</name>
</gene>
<dbReference type="InterPro" id="IPR018931">
    <property type="entry name" value="DUF2520"/>
</dbReference>
<evidence type="ECO:0000259" key="2">
    <source>
        <dbReference type="Pfam" id="PF10727"/>
    </source>
</evidence>
<dbReference type="Pfam" id="PF10728">
    <property type="entry name" value="DUF2520"/>
    <property type="match status" value="1"/>
</dbReference>
<dbReference type="PANTHER" id="PTHR40459:SF1">
    <property type="entry name" value="CONSERVED HYPOTHETICAL ALANINE AND LEUCINE RICH PROTEIN"/>
    <property type="match status" value="1"/>
</dbReference>
<evidence type="ECO:0000259" key="3">
    <source>
        <dbReference type="Pfam" id="PF10728"/>
    </source>
</evidence>
<organism evidence="4 5">
    <name type="scientific">Nocardia huaxiensis</name>
    <dbReference type="NCBI Taxonomy" id="2755382"/>
    <lineage>
        <taxon>Bacteria</taxon>
        <taxon>Bacillati</taxon>
        <taxon>Actinomycetota</taxon>
        <taxon>Actinomycetes</taxon>
        <taxon>Mycobacteriales</taxon>
        <taxon>Nocardiaceae</taxon>
        <taxon>Nocardia</taxon>
    </lineage>
</organism>
<accession>A0A7D6ZE08</accession>
<feature type="domain" description="Putative oxidoreductase/dehydrogenase Rossmann-like" evidence="2">
    <location>
        <begin position="41"/>
        <end position="163"/>
    </location>
</feature>
<protein>
    <submittedName>
        <fullName evidence="4">DUF2520 domain-containing protein</fullName>
    </submittedName>
</protein>
<evidence type="ECO:0000313" key="5">
    <source>
        <dbReference type="Proteomes" id="UP000515512"/>
    </source>
</evidence>
<proteinExistence type="predicted"/>
<dbReference type="AlphaFoldDB" id="A0A7D6ZE08"/>
<dbReference type="Gene3D" id="3.40.50.720">
    <property type="entry name" value="NAD(P)-binding Rossmann-like Domain"/>
    <property type="match status" value="1"/>
</dbReference>
<dbReference type="EMBL" id="CP059399">
    <property type="protein sequence ID" value="QLY31418.1"/>
    <property type="molecule type" value="Genomic_DNA"/>
</dbReference>
<feature type="domain" description="DUF2520" evidence="3">
    <location>
        <begin position="181"/>
        <end position="320"/>
    </location>
</feature>
<dbReference type="InterPro" id="IPR008927">
    <property type="entry name" value="6-PGluconate_DH-like_C_sf"/>
</dbReference>
<dbReference type="Proteomes" id="UP000515512">
    <property type="component" value="Chromosome"/>
</dbReference>
<evidence type="ECO:0000313" key="4">
    <source>
        <dbReference type="EMBL" id="QLY31418.1"/>
    </source>
</evidence>
<dbReference type="InterPro" id="IPR019665">
    <property type="entry name" value="OxRdtase/DH_put_Rossmann_dom"/>
</dbReference>
<dbReference type="KEGG" id="nhu:H0264_03435"/>
<name>A0A7D6ZE08_9NOCA</name>
<dbReference type="SUPFAM" id="SSF48179">
    <property type="entry name" value="6-phosphogluconate dehydrogenase C-terminal domain-like"/>
    <property type="match status" value="1"/>
</dbReference>
<dbReference type="InterPro" id="IPR037108">
    <property type="entry name" value="TM1727-like_C_sf"/>
</dbReference>
<feature type="region of interest" description="Disordered" evidence="1">
    <location>
        <begin position="320"/>
        <end position="364"/>
    </location>
</feature>
<keyword evidence="5" id="KW-1185">Reference proteome</keyword>